<keyword evidence="5" id="KW-1185">Reference proteome</keyword>
<dbReference type="EnsemblMetazoa" id="PHUM442610-RA">
    <property type="protein sequence ID" value="PHUM442610-PA"/>
    <property type="gene ID" value="PHUM442610"/>
</dbReference>
<evidence type="ECO:0000313" key="3">
    <source>
        <dbReference type="EMBL" id="EEB16879.1"/>
    </source>
</evidence>
<feature type="region of interest" description="Disordered" evidence="1">
    <location>
        <begin position="102"/>
        <end position="124"/>
    </location>
</feature>
<accession>E0VU23</accession>
<dbReference type="VEuPathDB" id="VectorBase:PHUM442610"/>
<name>E0VU23_PEDHC</name>
<dbReference type="InterPro" id="IPR000608">
    <property type="entry name" value="UBC"/>
</dbReference>
<dbReference type="CDD" id="cd23802">
    <property type="entry name" value="UBCc_UBE2Q"/>
    <property type="match status" value="1"/>
</dbReference>
<reference evidence="3" key="1">
    <citation type="submission" date="2007-04" db="EMBL/GenBank/DDBJ databases">
        <title>Annotation of Pediculus humanus corporis strain USDA.</title>
        <authorList>
            <person name="Kirkness E."/>
            <person name="Hannick L."/>
            <person name="Hass B."/>
            <person name="Bruggner R."/>
            <person name="Lawson D."/>
            <person name="Bidwell S."/>
            <person name="Joardar V."/>
            <person name="Caler E."/>
            <person name="Walenz B."/>
            <person name="Inman J."/>
            <person name="Schobel S."/>
            <person name="Galinsky K."/>
            <person name="Amedeo P."/>
            <person name="Strausberg R."/>
        </authorList>
    </citation>
    <scope>NUCLEOTIDE SEQUENCE</scope>
    <source>
        <strain evidence="3">USDA</strain>
    </source>
</reference>
<gene>
    <name evidence="4" type="primary">8230909</name>
    <name evidence="3" type="ORF">Phum_PHUM442610</name>
</gene>
<dbReference type="EMBL" id="AAZO01005403">
    <property type="status" value="NOT_ANNOTATED_CDS"/>
    <property type="molecule type" value="Genomic_DNA"/>
</dbReference>
<dbReference type="OrthoDB" id="109543at2759"/>
<evidence type="ECO:0000259" key="2">
    <source>
        <dbReference type="PROSITE" id="PS50127"/>
    </source>
</evidence>
<dbReference type="OMA" id="FEWHVQL"/>
<dbReference type="InParanoid" id="E0VU23"/>
<dbReference type="GeneID" id="8230909"/>
<dbReference type="STRING" id="121224.E0VU23"/>
<organism>
    <name type="scientific">Pediculus humanus subsp. corporis</name>
    <name type="common">Body louse</name>
    <dbReference type="NCBI Taxonomy" id="121224"/>
    <lineage>
        <taxon>Eukaryota</taxon>
        <taxon>Metazoa</taxon>
        <taxon>Ecdysozoa</taxon>
        <taxon>Arthropoda</taxon>
        <taxon>Hexapoda</taxon>
        <taxon>Insecta</taxon>
        <taxon>Pterygota</taxon>
        <taxon>Neoptera</taxon>
        <taxon>Paraneoptera</taxon>
        <taxon>Psocodea</taxon>
        <taxon>Troctomorpha</taxon>
        <taxon>Phthiraptera</taxon>
        <taxon>Anoplura</taxon>
        <taxon>Pediculidae</taxon>
        <taxon>Pediculus</taxon>
    </lineage>
</organism>
<sequence length="220" mass="23973">MAAVFRKLFCSSVKLGGESPEKNVKGGVGVGGGVGGGGEGRIGVVGVSGSSSSGSKNESPARRLLRHGLHRDHVQPADVPTNSPINAKKYVRFFKFKKNNTNSNVKSGQDMGEGKQSVGNNGGGHQLKVRAKRLMKELKDVQKLQQLNSFDPVFTVELVNDNLFEWHVQLYKLDVESELAADMKELGIKSILFHVIFPENFPFAPPFIRVITPKIDKGFV</sequence>
<dbReference type="Gene3D" id="3.10.110.10">
    <property type="entry name" value="Ubiquitin Conjugating Enzyme"/>
    <property type="match status" value="1"/>
</dbReference>
<dbReference type="SUPFAM" id="SSF54495">
    <property type="entry name" value="UBC-like"/>
    <property type="match status" value="1"/>
</dbReference>
<dbReference type="Proteomes" id="UP000009046">
    <property type="component" value="Unassembled WGS sequence"/>
</dbReference>
<dbReference type="eggNOG" id="KOG0897">
    <property type="taxonomic scope" value="Eukaryota"/>
</dbReference>
<reference evidence="3" key="2">
    <citation type="submission" date="2007-04" db="EMBL/GenBank/DDBJ databases">
        <title>The genome of the human body louse.</title>
        <authorList>
            <consortium name="The Human Body Louse Genome Consortium"/>
            <person name="Kirkness E."/>
            <person name="Walenz B."/>
            <person name="Hass B."/>
            <person name="Bruggner R."/>
            <person name="Strausberg R."/>
        </authorList>
    </citation>
    <scope>NUCLEOTIDE SEQUENCE</scope>
    <source>
        <strain evidence="3">USDA</strain>
    </source>
</reference>
<proteinExistence type="predicted"/>
<evidence type="ECO:0000256" key="1">
    <source>
        <dbReference type="SAM" id="MobiDB-lite"/>
    </source>
</evidence>
<dbReference type="RefSeq" id="XP_002429617.1">
    <property type="nucleotide sequence ID" value="XM_002429572.1"/>
</dbReference>
<feature type="domain" description="UBC core" evidence="2">
    <location>
        <begin position="129"/>
        <end position="220"/>
    </location>
</feature>
<dbReference type="KEGG" id="phu:Phum_PHUM442610"/>
<dbReference type="EMBL" id="DS235778">
    <property type="protein sequence ID" value="EEB16879.1"/>
    <property type="molecule type" value="Genomic_DNA"/>
</dbReference>
<dbReference type="InterPro" id="IPR016135">
    <property type="entry name" value="UBQ-conjugating_enzyme/RWD"/>
</dbReference>
<evidence type="ECO:0000313" key="4">
    <source>
        <dbReference type="EnsemblMetazoa" id="PHUM442610-PA"/>
    </source>
</evidence>
<dbReference type="PROSITE" id="PS50127">
    <property type="entry name" value="UBC_2"/>
    <property type="match status" value="1"/>
</dbReference>
<reference evidence="4" key="3">
    <citation type="submission" date="2020-05" db="UniProtKB">
        <authorList>
            <consortium name="EnsemblMetazoa"/>
        </authorList>
    </citation>
    <scope>IDENTIFICATION</scope>
    <source>
        <strain evidence="4">USDA</strain>
    </source>
</reference>
<evidence type="ECO:0000313" key="5">
    <source>
        <dbReference type="Proteomes" id="UP000009046"/>
    </source>
</evidence>
<dbReference type="EMBL" id="AAZO01005402">
    <property type="status" value="NOT_ANNOTATED_CDS"/>
    <property type="molecule type" value="Genomic_DNA"/>
</dbReference>
<dbReference type="AlphaFoldDB" id="E0VU23"/>
<dbReference type="HOGENOM" id="CLU_1257410_0_0_1"/>
<protein>
    <submittedName>
        <fullName evidence="3 4">Ubiquitin-conjugating enzyme E2 q, putative</fullName>
    </submittedName>
</protein>
<dbReference type="CTD" id="8230909"/>